<dbReference type="Proteomes" id="UP000318437">
    <property type="component" value="Unassembled WGS sequence"/>
</dbReference>
<protein>
    <submittedName>
        <fullName evidence="2">Uncharacterized protein</fullName>
    </submittedName>
</protein>
<proteinExistence type="predicted"/>
<dbReference type="EMBL" id="SJPS01000005">
    <property type="protein sequence ID" value="TWU24612.1"/>
    <property type="molecule type" value="Genomic_DNA"/>
</dbReference>
<name>A0A5C6CJR8_9BACT</name>
<comment type="caution">
    <text evidence="2">The sequence shown here is derived from an EMBL/GenBank/DDBJ whole genome shotgun (WGS) entry which is preliminary data.</text>
</comment>
<reference evidence="2 3" key="1">
    <citation type="submission" date="2019-02" db="EMBL/GenBank/DDBJ databases">
        <title>Deep-cultivation of Planctomycetes and their phenomic and genomic characterization uncovers novel biology.</title>
        <authorList>
            <person name="Wiegand S."/>
            <person name="Jogler M."/>
            <person name="Boedeker C."/>
            <person name="Pinto D."/>
            <person name="Vollmers J."/>
            <person name="Rivas-Marin E."/>
            <person name="Kohn T."/>
            <person name="Peeters S.H."/>
            <person name="Heuer A."/>
            <person name="Rast P."/>
            <person name="Oberbeckmann S."/>
            <person name="Bunk B."/>
            <person name="Jeske O."/>
            <person name="Meyerdierks A."/>
            <person name="Storesund J.E."/>
            <person name="Kallscheuer N."/>
            <person name="Luecker S."/>
            <person name="Lage O.M."/>
            <person name="Pohl T."/>
            <person name="Merkel B.J."/>
            <person name="Hornburger P."/>
            <person name="Mueller R.-W."/>
            <person name="Bruemmer F."/>
            <person name="Labrenz M."/>
            <person name="Spormann A.M."/>
            <person name="Op Den Camp H."/>
            <person name="Overmann J."/>
            <person name="Amann R."/>
            <person name="Jetten M.S.M."/>
            <person name="Mascher T."/>
            <person name="Medema M.H."/>
            <person name="Devos D.P."/>
            <person name="Kaster A.-K."/>
            <person name="Ovreas L."/>
            <person name="Rohde M."/>
            <person name="Galperin M.Y."/>
            <person name="Jogler C."/>
        </authorList>
    </citation>
    <scope>NUCLEOTIDE SEQUENCE [LARGE SCALE GENOMIC DNA]</scope>
    <source>
        <strain evidence="2 3">Pla144</strain>
    </source>
</reference>
<accession>A0A5C6CJR8</accession>
<feature type="region of interest" description="Disordered" evidence="1">
    <location>
        <begin position="1"/>
        <end position="37"/>
    </location>
</feature>
<gene>
    <name evidence="2" type="ORF">Pla144_34970</name>
</gene>
<evidence type="ECO:0000313" key="3">
    <source>
        <dbReference type="Proteomes" id="UP000318437"/>
    </source>
</evidence>
<evidence type="ECO:0000256" key="1">
    <source>
        <dbReference type="SAM" id="MobiDB-lite"/>
    </source>
</evidence>
<sequence length="501" mass="53889">MMREASSLESFQVDPHREISSRTPHEENVKPPIGWHSGADKVRNSDAKWLHWSLRMCPQIASHRLCRCVLHRRCWILSLLAVGTVLALPPQKSRALTGEAFTHVVAADFFAPTPDESADGPVTFESGIVELASFQAASSNVFTNWAGCCYSPAEEGHWSGNAQADLSVEVFQRGPGREGTVVIGSVLYDAVISAVRTDNFGSGTTGAWMNHFGEATVSVSTKLGGMWGYDIVQDNVLGNGVPEVTYDVSPPGYIPPRESAAASARTSYPNGYYPAPLIVYDGSLTDTTSLGFSFVEEDPWKIFHNKAGIDVAQDSWNFSASYTPLNSHGDWVDPADLAAELGFDSFNWESRVLSVPGSWAHNSILNDVTYNESGAPEVHFDTANGQWRNNADDSPVNGVATGTPMINLPPKSPLASTSTFVYETADGQVGWWDPRPEVTGIAHDASPLYYGIGEAPLPFGASIGYSDYKGQPVDAFLPGESLLLETELVGVLPSGGIVPSG</sequence>
<feature type="compositionally biased region" description="Basic and acidic residues" evidence="1">
    <location>
        <begin position="14"/>
        <end position="29"/>
    </location>
</feature>
<organism evidence="2 3">
    <name type="scientific">Bythopirellula polymerisocia</name>
    <dbReference type="NCBI Taxonomy" id="2528003"/>
    <lineage>
        <taxon>Bacteria</taxon>
        <taxon>Pseudomonadati</taxon>
        <taxon>Planctomycetota</taxon>
        <taxon>Planctomycetia</taxon>
        <taxon>Pirellulales</taxon>
        <taxon>Lacipirellulaceae</taxon>
        <taxon>Bythopirellula</taxon>
    </lineage>
</organism>
<evidence type="ECO:0000313" key="2">
    <source>
        <dbReference type="EMBL" id="TWU24612.1"/>
    </source>
</evidence>
<dbReference type="AlphaFoldDB" id="A0A5C6CJR8"/>
<keyword evidence="3" id="KW-1185">Reference proteome</keyword>